<accession>A0A154BU12</accession>
<dbReference type="PANTHER" id="PTHR35276">
    <property type="entry name" value="S-ADENOSYL-L-METHIONINE-DEPENDENT METHYLTRANSFERASES SUPERFAMILY PROTEIN"/>
    <property type="match status" value="1"/>
</dbReference>
<proteinExistence type="predicted"/>
<evidence type="ECO:0000313" key="1">
    <source>
        <dbReference type="EMBL" id="KYZ77514.1"/>
    </source>
</evidence>
<organism evidence="1 2">
    <name type="scientific">Anaerosporomusa subterranea</name>
    <dbReference type="NCBI Taxonomy" id="1794912"/>
    <lineage>
        <taxon>Bacteria</taxon>
        <taxon>Bacillati</taxon>
        <taxon>Bacillota</taxon>
        <taxon>Negativicutes</taxon>
        <taxon>Acetonemataceae</taxon>
        <taxon>Anaerosporomusa</taxon>
    </lineage>
</organism>
<keyword evidence="1" id="KW-0489">Methyltransferase</keyword>
<comment type="caution">
    <text evidence="1">The sequence shown here is derived from an EMBL/GenBank/DDBJ whole genome shotgun (WGS) entry which is preliminary data.</text>
</comment>
<keyword evidence="1" id="KW-0808">Transferase</keyword>
<keyword evidence="2" id="KW-1185">Reference proteome</keyword>
<dbReference type="OrthoDB" id="9792989at2"/>
<dbReference type="STRING" id="1794912.AXX12_05245"/>
<dbReference type="InterPro" id="IPR010719">
    <property type="entry name" value="MnmM_MeTrfase"/>
</dbReference>
<evidence type="ECO:0000313" key="2">
    <source>
        <dbReference type="Proteomes" id="UP000076268"/>
    </source>
</evidence>
<dbReference type="PANTHER" id="PTHR35276:SF1">
    <property type="entry name" value="TRNA (MNM(5)S(2)U34)-METHYLTRANSFERASE, CHLOROPLASTIC"/>
    <property type="match status" value="1"/>
</dbReference>
<dbReference type="RefSeq" id="WP_066239993.1">
    <property type="nucleotide sequence ID" value="NZ_LSGP01000013.1"/>
</dbReference>
<dbReference type="Pfam" id="PF06962">
    <property type="entry name" value="rRNA_methylase"/>
    <property type="match status" value="1"/>
</dbReference>
<dbReference type="CDD" id="cd02440">
    <property type="entry name" value="AdoMet_MTases"/>
    <property type="match status" value="1"/>
</dbReference>
<dbReference type="Gene3D" id="3.40.50.150">
    <property type="entry name" value="Vaccinia Virus protein VP39"/>
    <property type="match status" value="1"/>
</dbReference>
<name>A0A154BU12_ANASB</name>
<dbReference type="EMBL" id="LSGP01000013">
    <property type="protein sequence ID" value="KYZ77514.1"/>
    <property type="molecule type" value="Genomic_DNA"/>
</dbReference>
<reference evidence="1 2" key="1">
    <citation type="submission" date="2016-02" db="EMBL/GenBank/DDBJ databases">
        <title>Anaerosporomusa subterraneum gen. nov., sp. nov., a spore-forming obligate anaerobe isolated from saprolite.</title>
        <authorList>
            <person name="Choi J.K."/>
            <person name="Shah M."/>
            <person name="Yee N."/>
        </authorList>
    </citation>
    <scope>NUCLEOTIDE SEQUENCE [LARGE SCALE GENOMIC DNA]</scope>
    <source>
        <strain evidence="1 2">RU4</strain>
    </source>
</reference>
<dbReference type="InterPro" id="IPR029063">
    <property type="entry name" value="SAM-dependent_MTases_sf"/>
</dbReference>
<sequence length="191" mass="20638">MLPANAVQAAQHMLLPYLLQASVVVDATAGNGKDTLFLAKNTLSQAAVWAFDIQPSAIENTSRILAAAGLAEKVRLIQASHDTLGSTLNQPIDAVMFNLGYLPGSDRHIATQPNTTLAAVEQAAHLLTIGGLMTIVVYPGHASGILENQVLQQFLSTLPQQNFSVACWSMQNQINNPPLLYAVEKRRELRR</sequence>
<dbReference type="Proteomes" id="UP000076268">
    <property type="component" value="Unassembled WGS sequence"/>
</dbReference>
<dbReference type="GO" id="GO:0032259">
    <property type="term" value="P:methylation"/>
    <property type="evidence" value="ECO:0007669"/>
    <property type="project" value="UniProtKB-KW"/>
</dbReference>
<dbReference type="GO" id="GO:0008168">
    <property type="term" value="F:methyltransferase activity"/>
    <property type="evidence" value="ECO:0007669"/>
    <property type="project" value="UniProtKB-KW"/>
</dbReference>
<dbReference type="SUPFAM" id="SSF53335">
    <property type="entry name" value="S-adenosyl-L-methionine-dependent methyltransferases"/>
    <property type="match status" value="1"/>
</dbReference>
<protein>
    <submittedName>
        <fullName evidence="1">rRNA methyltransferase</fullName>
    </submittedName>
</protein>
<gene>
    <name evidence="1" type="ORF">AXX12_05245</name>
</gene>
<dbReference type="AlphaFoldDB" id="A0A154BU12"/>